<accession>A0A6A5K0K1</accession>
<keyword evidence="2" id="KW-1185">Reference proteome</keyword>
<dbReference type="Proteomes" id="UP000800040">
    <property type="component" value="Unassembled WGS sequence"/>
</dbReference>
<protein>
    <submittedName>
        <fullName evidence="1">Uncharacterized protein</fullName>
    </submittedName>
</protein>
<sequence>FNSKHTTITINVNSYYITFCITSIKLYYSNNSTFILLDYLDNREDDANNNNFTSNLD</sequence>
<gene>
    <name evidence="1" type="ORF">BDW02DRAFT_513362</name>
</gene>
<evidence type="ECO:0000313" key="1">
    <source>
        <dbReference type="EMBL" id="KAF1828067.1"/>
    </source>
</evidence>
<reference evidence="1" key="1">
    <citation type="submission" date="2020-01" db="EMBL/GenBank/DDBJ databases">
        <authorList>
            <consortium name="DOE Joint Genome Institute"/>
            <person name="Haridas S."/>
            <person name="Albert R."/>
            <person name="Binder M."/>
            <person name="Bloem J."/>
            <person name="Labutti K."/>
            <person name="Salamov A."/>
            <person name="Andreopoulos B."/>
            <person name="Baker S.E."/>
            <person name="Barry K."/>
            <person name="Bills G."/>
            <person name="Bluhm B.H."/>
            <person name="Cannon C."/>
            <person name="Castanera R."/>
            <person name="Culley D.E."/>
            <person name="Daum C."/>
            <person name="Ezra D."/>
            <person name="Gonzalez J.B."/>
            <person name="Henrissat B."/>
            <person name="Kuo A."/>
            <person name="Liang C."/>
            <person name="Lipzen A."/>
            <person name="Lutzoni F."/>
            <person name="Magnuson J."/>
            <person name="Mondo S."/>
            <person name="Nolan M."/>
            <person name="Ohm R."/>
            <person name="Pangilinan J."/>
            <person name="Park H.-J."/>
            <person name="Ramirez L."/>
            <person name="Alfaro M."/>
            <person name="Sun H."/>
            <person name="Tritt A."/>
            <person name="Yoshinaga Y."/>
            <person name="Zwiers L.-H."/>
            <person name="Turgeon B.G."/>
            <person name="Goodwin S.B."/>
            <person name="Spatafora J.W."/>
            <person name="Crous P.W."/>
            <person name="Grigoriev I.V."/>
        </authorList>
    </citation>
    <scope>NUCLEOTIDE SEQUENCE</scope>
    <source>
        <strain evidence="1">P77</strain>
    </source>
</reference>
<organism evidence="1 2">
    <name type="scientific">Decorospora gaudefroyi</name>
    <dbReference type="NCBI Taxonomy" id="184978"/>
    <lineage>
        <taxon>Eukaryota</taxon>
        <taxon>Fungi</taxon>
        <taxon>Dikarya</taxon>
        <taxon>Ascomycota</taxon>
        <taxon>Pezizomycotina</taxon>
        <taxon>Dothideomycetes</taxon>
        <taxon>Pleosporomycetidae</taxon>
        <taxon>Pleosporales</taxon>
        <taxon>Pleosporineae</taxon>
        <taxon>Pleosporaceae</taxon>
        <taxon>Decorospora</taxon>
    </lineage>
</organism>
<proteinExistence type="predicted"/>
<dbReference type="EMBL" id="ML975706">
    <property type="protein sequence ID" value="KAF1828067.1"/>
    <property type="molecule type" value="Genomic_DNA"/>
</dbReference>
<dbReference type="AlphaFoldDB" id="A0A6A5K0K1"/>
<evidence type="ECO:0000313" key="2">
    <source>
        <dbReference type="Proteomes" id="UP000800040"/>
    </source>
</evidence>
<feature type="non-terminal residue" evidence="1">
    <location>
        <position position="1"/>
    </location>
</feature>
<name>A0A6A5K0K1_9PLEO</name>